<evidence type="ECO:0000256" key="4">
    <source>
        <dbReference type="ARBA" id="ARBA00022827"/>
    </source>
</evidence>
<name>A0A6B0VI48_9EURY</name>
<dbReference type="GO" id="GO:0004458">
    <property type="term" value="F:D-lactate dehydrogenase (cytochrome) activity"/>
    <property type="evidence" value="ECO:0007669"/>
    <property type="project" value="UniProtKB-EC"/>
</dbReference>
<dbReference type="EC" id="1.1.2.4" evidence="7"/>
<dbReference type="InterPro" id="IPR016166">
    <property type="entry name" value="FAD-bd_PCMH"/>
</dbReference>
<dbReference type="EMBL" id="WUYX01000015">
    <property type="protein sequence ID" value="MXV61230.1"/>
    <property type="molecule type" value="Genomic_DNA"/>
</dbReference>
<organism evidence="11 12">
    <name type="scientific">Natronorubrum halalkaliphilum</name>
    <dbReference type="NCBI Taxonomy" id="2691917"/>
    <lineage>
        <taxon>Archaea</taxon>
        <taxon>Methanobacteriati</taxon>
        <taxon>Methanobacteriota</taxon>
        <taxon>Stenosarchaea group</taxon>
        <taxon>Halobacteria</taxon>
        <taxon>Halobacteriales</taxon>
        <taxon>Natrialbaceae</taxon>
        <taxon>Natronorubrum</taxon>
    </lineage>
</organism>
<dbReference type="Proteomes" id="UP000434101">
    <property type="component" value="Unassembled WGS sequence"/>
</dbReference>
<dbReference type="PANTHER" id="PTHR11748">
    <property type="entry name" value="D-LACTATE DEHYDROGENASE"/>
    <property type="match status" value="1"/>
</dbReference>
<dbReference type="PROSITE" id="PS51379">
    <property type="entry name" value="4FE4S_FER_2"/>
    <property type="match status" value="1"/>
</dbReference>
<dbReference type="GO" id="GO:1903457">
    <property type="term" value="P:lactate catabolic process"/>
    <property type="evidence" value="ECO:0007669"/>
    <property type="project" value="TreeGrafter"/>
</dbReference>
<comment type="caution">
    <text evidence="11">The sequence shown here is derived from an EMBL/GenBank/DDBJ whole genome shotgun (WGS) entry which is preliminary data.</text>
</comment>
<evidence type="ECO:0000256" key="8">
    <source>
        <dbReference type="SAM" id="MobiDB-lite"/>
    </source>
</evidence>
<evidence type="ECO:0000256" key="5">
    <source>
        <dbReference type="ARBA" id="ARBA00022946"/>
    </source>
</evidence>
<evidence type="ECO:0000313" key="12">
    <source>
        <dbReference type="Proteomes" id="UP000434101"/>
    </source>
</evidence>
<dbReference type="Pfam" id="PF13183">
    <property type="entry name" value="Fer4_8"/>
    <property type="match status" value="1"/>
</dbReference>
<evidence type="ECO:0000256" key="7">
    <source>
        <dbReference type="ARBA" id="ARBA00038897"/>
    </source>
</evidence>
<proteinExistence type="inferred from homology"/>
<dbReference type="InterPro" id="IPR036318">
    <property type="entry name" value="FAD-bd_PCMH-like_sf"/>
</dbReference>
<feature type="compositionally biased region" description="Polar residues" evidence="8">
    <location>
        <begin position="1"/>
        <end position="19"/>
    </location>
</feature>
<dbReference type="PROSITE" id="PS51387">
    <property type="entry name" value="FAD_PCMH"/>
    <property type="match status" value="1"/>
</dbReference>
<feature type="domain" description="FAD-binding PCMH-type" evidence="10">
    <location>
        <begin position="84"/>
        <end position="340"/>
    </location>
</feature>
<gene>
    <name evidence="11" type="ORF">GS429_03965</name>
</gene>
<evidence type="ECO:0000256" key="3">
    <source>
        <dbReference type="ARBA" id="ARBA00022630"/>
    </source>
</evidence>
<feature type="region of interest" description="Disordered" evidence="8">
    <location>
        <begin position="1"/>
        <end position="39"/>
    </location>
</feature>
<keyword evidence="3" id="KW-0285">Flavoprotein</keyword>
<evidence type="ECO:0000256" key="1">
    <source>
        <dbReference type="ARBA" id="ARBA00001974"/>
    </source>
</evidence>
<dbReference type="Gene3D" id="3.30.70.2740">
    <property type="match status" value="1"/>
</dbReference>
<dbReference type="Pfam" id="PF02754">
    <property type="entry name" value="CCG"/>
    <property type="match status" value="1"/>
</dbReference>
<keyword evidence="4" id="KW-0274">FAD</keyword>
<evidence type="ECO:0000256" key="6">
    <source>
        <dbReference type="ARBA" id="ARBA00023002"/>
    </source>
</evidence>
<dbReference type="Gene3D" id="3.30.465.10">
    <property type="match status" value="2"/>
</dbReference>
<dbReference type="Pfam" id="PF01565">
    <property type="entry name" value="FAD_binding_4"/>
    <property type="match status" value="1"/>
</dbReference>
<dbReference type="Pfam" id="PF02913">
    <property type="entry name" value="FAD-oxidase_C"/>
    <property type="match status" value="1"/>
</dbReference>
<dbReference type="OrthoDB" id="2837at2157"/>
<dbReference type="InterPro" id="IPR017896">
    <property type="entry name" value="4Fe4S_Fe-S-bd"/>
</dbReference>
<dbReference type="InterPro" id="IPR016169">
    <property type="entry name" value="FAD-bd_PCMH_sub2"/>
</dbReference>
<evidence type="ECO:0000256" key="2">
    <source>
        <dbReference type="ARBA" id="ARBA00008000"/>
    </source>
</evidence>
<evidence type="ECO:0000259" key="10">
    <source>
        <dbReference type="PROSITE" id="PS51387"/>
    </source>
</evidence>
<comment type="cofactor">
    <cofactor evidence="1">
        <name>FAD</name>
        <dbReference type="ChEBI" id="CHEBI:57692"/>
    </cofactor>
</comment>
<dbReference type="InterPro" id="IPR004113">
    <property type="entry name" value="FAD-bd_oxidored_4_C"/>
</dbReference>
<dbReference type="SUPFAM" id="SSF55103">
    <property type="entry name" value="FAD-linked oxidases, C-terminal domain"/>
    <property type="match status" value="1"/>
</dbReference>
<dbReference type="PROSITE" id="PS00198">
    <property type="entry name" value="4FE4S_FER_1"/>
    <property type="match status" value="1"/>
</dbReference>
<accession>A0A6B0VI48</accession>
<comment type="similarity">
    <text evidence="2">Belongs to the FAD-binding oxidoreductase/transferase type 4 family.</text>
</comment>
<keyword evidence="6" id="KW-0560">Oxidoreductase</keyword>
<sequence>MATEHSGSTTDHSDQTSTPEETDLGPPDDPREGDPAADARADYDYVGGDVARSDLVAALRERIDGEVRFDEYSCRLYATDASAYEMTPIGVVLPRSTADVASVVEYCAEHEIPVLPRGGGTSLAGQAVNEAVVLDFTTHMGDLVSVDPDERRATVQAGTVLADLNDELAPHDLKFAPDPAAGNRSTVGGAIGNNSTGAHSLQYGKTDAYVEACEVVLADGSVERFGEMTVEELRETADPDGDLLERIYEALRRVIDEEAAAIGEVFPQLKRNVSGYNLDRLVAEAYGDPDAFDENTDDRVTIDDDSDPDPDATVSLARVFAGSEGTLGVVTEATVSLESVPETTAVALLTYHDLLEAMADVDTIVRNHDPAAVEAIDDVLIELAENTEEFAPVAERLPAGTETALLVEFYAEDDDHGREQVADLLADRLPDEDVPDPTADAGDADEEGNVTAAAGDAADAVGDTDYDPDPVRAFDALEAHDPEGIAELWKLRKSAAPILLSRTSDAKHISFIEDTAVPTENLADYVADFQAVLEEYDTFASFYAHAGPGCMHMRPLVDTKSAAGLEAFESLADDVTDLVVEYGGSVSGEHGDGRARTQWNHKLYGDEVWELFRDLKTVFDPDWLLNPGNVCGDHDMIEHLRFDPDYEFEAGFDPDLNWDNENGFQGMVELCHGCGGCRGDQETTGGVMCPTFRAAEEESLSTRGRANMLRSTMNGELDTEATDEEFLAEIMDLCIGCKGCARDCPSEVDMAKLKAEVEHANHRENGSSLRDKLFANVDRLNAVGSALAPISNWAASLPGSGFIAEKTIGIARERDLPTFAGESFEDWFAKRGPRVPLEEADRKVLLFPDTYTNYNHPRAGKAAVQVLETAGVHVQIPENVTSTGRPAHSKGFLDRSRERARTNVDALAPELGDGWEVVLVEPSDAVMFQSDYLDLLSGPDVELVAANTYGVMEYLDQFGLADGLPTGSGGLEERLTYHGHCHQKATKKDGHAATVLEAVGYEVDALDSGCCGMAGSFGYEAEHYSLSRKIGDVLVDQVEGSDGETVVAPGASCRSQLSEYDGCGEPPHPIEKVSAALTAE</sequence>
<reference evidence="11 12" key="1">
    <citation type="submission" date="2020-01" db="EMBL/GenBank/DDBJ databases">
        <title>Natronorubrum sp. JWXQ-INN 674 isolated from Inner Mongolia Autonomous Region of China.</title>
        <authorList>
            <person name="Xue Q."/>
        </authorList>
    </citation>
    <scope>NUCLEOTIDE SEQUENCE [LARGE SCALE GENOMIC DNA]</scope>
    <source>
        <strain evidence="11 12">JWXQ-INN-674</strain>
    </source>
</reference>
<feature type="domain" description="4Fe-4S ferredoxin-type" evidence="9">
    <location>
        <begin position="724"/>
        <end position="756"/>
    </location>
</feature>
<dbReference type="PANTHER" id="PTHR11748:SF111">
    <property type="entry name" value="D-LACTATE DEHYDROGENASE, MITOCHONDRIAL-RELATED"/>
    <property type="match status" value="1"/>
</dbReference>
<dbReference type="InterPro" id="IPR016164">
    <property type="entry name" value="FAD-linked_Oxase-like_C"/>
</dbReference>
<feature type="compositionally biased region" description="Basic and acidic residues" evidence="8">
    <location>
        <begin position="28"/>
        <end position="39"/>
    </location>
</feature>
<evidence type="ECO:0000313" key="11">
    <source>
        <dbReference type="EMBL" id="MXV61230.1"/>
    </source>
</evidence>
<dbReference type="InterPro" id="IPR006094">
    <property type="entry name" value="Oxid_FAD_bind_N"/>
</dbReference>
<dbReference type="InterPro" id="IPR017900">
    <property type="entry name" value="4Fe4S_Fe_S_CS"/>
</dbReference>
<dbReference type="InterPro" id="IPR004017">
    <property type="entry name" value="Cys_rich_dom"/>
</dbReference>
<dbReference type="SUPFAM" id="SSF56176">
    <property type="entry name" value="FAD-binding/transporter-associated domain-like"/>
    <property type="match status" value="1"/>
</dbReference>
<dbReference type="AlphaFoldDB" id="A0A6B0VI48"/>
<dbReference type="InterPro" id="IPR016171">
    <property type="entry name" value="Vanillyl_alc_oxidase_C-sub2"/>
</dbReference>
<evidence type="ECO:0000259" key="9">
    <source>
        <dbReference type="PROSITE" id="PS51379"/>
    </source>
</evidence>
<keyword evidence="5" id="KW-0809">Transit peptide</keyword>
<dbReference type="RefSeq" id="WP_160062926.1">
    <property type="nucleotide sequence ID" value="NZ_WUYX01000015.1"/>
</dbReference>
<protein>
    <recommendedName>
        <fullName evidence="7">D-lactate dehydrogenase (cytochrome)</fullName>
        <ecNumber evidence="7">1.1.2.4</ecNumber>
    </recommendedName>
</protein>
<dbReference type="SUPFAM" id="SSF46548">
    <property type="entry name" value="alpha-helical ferredoxin"/>
    <property type="match status" value="1"/>
</dbReference>
<dbReference type="GO" id="GO:0008720">
    <property type="term" value="F:D-lactate dehydrogenase (NAD+) activity"/>
    <property type="evidence" value="ECO:0007669"/>
    <property type="project" value="TreeGrafter"/>
</dbReference>
<dbReference type="Gene3D" id="1.10.45.10">
    <property type="entry name" value="Vanillyl-alcohol Oxidase, Chain A, domain 4"/>
    <property type="match status" value="1"/>
</dbReference>
<keyword evidence="12" id="KW-1185">Reference proteome</keyword>
<dbReference type="GO" id="GO:0071949">
    <property type="term" value="F:FAD binding"/>
    <property type="evidence" value="ECO:0007669"/>
    <property type="project" value="InterPro"/>
</dbReference>
<feature type="region of interest" description="Disordered" evidence="8">
    <location>
        <begin position="427"/>
        <end position="447"/>
    </location>
</feature>